<organism evidence="1 2">
    <name type="scientific">Salipiger mucosus DSM 16094</name>
    <dbReference type="NCBI Taxonomy" id="1123237"/>
    <lineage>
        <taxon>Bacteria</taxon>
        <taxon>Pseudomonadati</taxon>
        <taxon>Pseudomonadota</taxon>
        <taxon>Alphaproteobacteria</taxon>
        <taxon>Rhodobacterales</taxon>
        <taxon>Roseobacteraceae</taxon>
        <taxon>Salipiger</taxon>
    </lineage>
</organism>
<sequence>MQYTIEYDNEVDGEHVDLEGADLSLLGTDPHSIETGAAEGPVAYYEFPGDTEEADIEAALDKSDWCFKSMTRLDGAPAP</sequence>
<gene>
    <name evidence="1" type="ORF">Salmuc_03433</name>
</gene>
<evidence type="ECO:0000313" key="1">
    <source>
        <dbReference type="EMBL" id="EPX78096.1"/>
    </source>
</evidence>
<keyword evidence="2" id="KW-1185">Reference proteome</keyword>
<dbReference type="RefSeq" id="WP_020042893.1">
    <property type="nucleotide sequence ID" value="NZ_KE557281.1"/>
</dbReference>
<reference evidence="2" key="1">
    <citation type="journal article" date="2014" name="Stand. Genomic Sci.">
        <title>Genome sequence of the exopolysaccharide-producing Salipiger mucosus type strain (DSM 16094(T)), a moderately halophilic member of the Roseobacter clade.</title>
        <authorList>
            <person name="Riedel T."/>
            <person name="Spring S."/>
            <person name="Fiebig A."/>
            <person name="Petersen J."/>
            <person name="Kyrpides N.C."/>
            <person name="Goker M."/>
            <person name="Klenk H.P."/>
        </authorList>
    </citation>
    <scope>NUCLEOTIDE SEQUENCE [LARGE SCALE GENOMIC DNA]</scope>
    <source>
        <strain evidence="2">DSM 16094</strain>
    </source>
</reference>
<dbReference type="AlphaFoldDB" id="S9Q9T0"/>
<dbReference type="EMBL" id="APVH01000042">
    <property type="protein sequence ID" value="EPX78096.1"/>
    <property type="molecule type" value="Genomic_DNA"/>
</dbReference>
<comment type="caution">
    <text evidence="1">The sequence shown here is derived from an EMBL/GenBank/DDBJ whole genome shotgun (WGS) entry which is preliminary data.</text>
</comment>
<proteinExistence type="predicted"/>
<protein>
    <submittedName>
        <fullName evidence="1">Uncharacterized protein</fullName>
    </submittedName>
</protein>
<dbReference type="Proteomes" id="UP000015347">
    <property type="component" value="Unassembled WGS sequence"/>
</dbReference>
<name>S9Q9T0_9RHOB</name>
<dbReference type="HOGENOM" id="CLU_2604013_0_0_5"/>
<accession>S9Q9T0</accession>
<evidence type="ECO:0000313" key="2">
    <source>
        <dbReference type="Proteomes" id="UP000015347"/>
    </source>
</evidence>